<proteinExistence type="inferred from homology"/>
<dbReference type="PIRSF" id="PIRSF006648">
    <property type="entry name" value="DrrB"/>
    <property type="match status" value="1"/>
</dbReference>
<accession>A0AAD1IIK9</accession>
<dbReference type="PANTHER" id="PTHR43027:SF1">
    <property type="entry name" value="DOXORUBICIN RESISTANCE ABC TRANSPORTER PERMEASE PROTEIN DRRC-RELATED"/>
    <property type="match status" value="1"/>
</dbReference>
<name>A0AAD1IIK9_9MYCO</name>
<evidence type="ECO:0000313" key="8">
    <source>
        <dbReference type="EMBL" id="BBY15561.1"/>
    </source>
</evidence>
<keyword evidence="6" id="KW-1003">Cell membrane</keyword>
<feature type="transmembrane region" description="Helical" evidence="6">
    <location>
        <begin position="33"/>
        <end position="52"/>
    </location>
</feature>
<organism evidence="8 9">
    <name type="scientific">Mycolicibacterium litorale</name>
    <dbReference type="NCBI Taxonomy" id="758802"/>
    <lineage>
        <taxon>Bacteria</taxon>
        <taxon>Bacillati</taxon>
        <taxon>Actinomycetota</taxon>
        <taxon>Actinomycetes</taxon>
        <taxon>Mycobacteriales</taxon>
        <taxon>Mycobacteriaceae</taxon>
        <taxon>Mycolicibacterium</taxon>
    </lineage>
</organism>
<protein>
    <recommendedName>
        <fullName evidence="6">Transport permease protein</fullName>
    </recommendedName>
</protein>
<keyword evidence="3 6" id="KW-1133">Transmembrane helix</keyword>
<comment type="subcellular location">
    <subcellularLocation>
        <location evidence="6">Cell membrane</location>
        <topology evidence="6">Multi-pass membrane protein</topology>
    </subcellularLocation>
    <subcellularLocation>
        <location evidence="1">Membrane</location>
        <topology evidence="1">Multi-pass membrane protein</topology>
    </subcellularLocation>
</comment>
<feature type="transmembrane region" description="Helical" evidence="6">
    <location>
        <begin position="230"/>
        <end position="253"/>
    </location>
</feature>
<dbReference type="PROSITE" id="PS51012">
    <property type="entry name" value="ABC_TM2"/>
    <property type="match status" value="1"/>
</dbReference>
<dbReference type="PANTHER" id="PTHR43027">
    <property type="entry name" value="DOXORUBICIN RESISTANCE ABC TRANSPORTER PERMEASE PROTEIN DRRC-RELATED"/>
    <property type="match status" value="1"/>
</dbReference>
<keyword evidence="4 6" id="KW-0472">Membrane</keyword>
<dbReference type="AlphaFoldDB" id="A0AAD1IIK9"/>
<evidence type="ECO:0000256" key="6">
    <source>
        <dbReference type="RuleBase" id="RU361157"/>
    </source>
</evidence>
<gene>
    <name evidence="8" type="primary">drrC_1</name>
    <name evidence="8" type="ORF">MLIT_11530</name>
</gene>
<dbReference type="InterPro" id="IPR000412">
    <property type="entry name" value="ABC_2_transport"/>
</dbReference>
<keyword evidence="9" id="KW-1185">Reference proteome</keyword>
<feature type="domain" description="ABC transmembrane type-2" evidence="7">
    <location>
        <begin position="32"/>
        <end position="259"/>
    </location>
</feature>
<comment type="similarity">
    <text evidence="6">Belongs to the ABC-2 integral membrane protein family.</text>
</comment>
<evidence type="ECO:0000256" key="1">
    <source>
        <dbReference type="ARBA" id="ARBA00004141"/>
    </source>
</evidence>
<keyword evidence="5" id="KW-0046">Antibiotic resistance</keyword>
<dbReference type="InterPro" id="IPR047817">
    <property type="entry name" value="ABC2_TM_bact-type"/>
</dbReference>
<dbReference type="GO" id="GO:0043190">
    <property type="term" value="C:ATP-binding cassette (ABC) transporter complex"/>
    <property type="evidence" value="ECO:0007669"/>
    <property type="project" value="InterPro"/>
</dbReference>
<evidence type="ECO:0000256" key="3">
    <source>
        <dbReference type="ARBA" id="ARBA00022989"/>
    </source>
</evidence>
<dbReference type="InterPro" id="IPR052902">
    <property type="entry name" value="ABC-2_transporter"/>
</dbReference>
<reference evidence="8 9" key="1">
    <citation type="journal article" date="2019" name="Emerg. Microbes Infect.">
        <title>Comprehensive subspecies identification of 175 nontuberculous mycobacteria species based on 7547 genomic profiles.</title>
        <authorList>
            <person name="Matsumoto Y."/>
            <person name="Kinjo T."/>
            <person name="Motooka D."/>
            <person name="Nabeya D."/>
            <person name="Jung N."/>
            <person name="Uechi K."/>
            <person name="Horii T."/>
            <person name="Iida T."/>
            <person name="Fujita J."/>
            <person name="Nakamura S."/>
        </authorList>
    </citation>
    <scope>NUCLEOTIDE SEQUENCE [LARGE SCALE GENOMIC DNA]</scope>
    <source>
        <strain evidence="8 9">JCM 17423</strain>
    </source>
</reference>
<evidence type="ECO:0000313" key="9">
    <source>
        <dbReference type="Proteomes" id="UP000466607"/>
    </source>
</evidence>
<comment type="caution">
    <text evidence="6">Lacks conserved residue(s) required for the propagation of feature annotation.</text>
</comment>
<keyword evidence="2 6" id="KW-0812">Transmembrane</keyword>
<evidence type="ECO:0000256" key="2">
    <source>
        <dbReference type="ARBA" id="ARBA00022692"/>
    </source>
</evidence>
<dbReference type="GO" id="GO:0046677">
    <property type="term" value="P:response to antibiotic"/>
    <property type="evidence" value="ECO:0007669"/>
    <property type="project" value="UniProtKB-KW"/>
</dbReference>
<dbReference type="InterPro" id="IPR013525">
    <property type="entry name" value="ABC2_TM"/>
</dbReference>
<evidence type="ECO:0000256" key="5">
    <source>
        <dbReference type="ARBA" id="ARBA00023251"/>
    </source>
</evidence>
<dbReference type="RefSeq" id="WP_234880341.1">
    <property type="nucleotide sequence ID" value="NZ_AP022586.1"/>
</dbReference>
<dbReference type="Proteomes" id="UP000466607">
    <property type="component" value="Chromosome"/>
</dbReference>
<feature type="transmembrane region" description="Helical" evidence="6">
    <location>
        <begin position="180"/>
        <end position="201"/>
    </location>
</feature>
<dbReference type="EMBL" id="AP022586">
    <property type="protein sequence ID" value="BBY15561.1"/>
    <property type="molecule type" value="Genomic_DNA"/>
</dbReference>
<evidence type="ECO:0000259" key="7">
    <source>
        <dbReference type="PROSITE" id="PS51012"/>
    </source>
</evidence>
<feature type="transmembrane region" description="Helical" evidence="6">
    <location>
        <begin position="64"/>
        <end position="88"/>
    </location>
</feature>
<keyword evidence="6" id="KW-0813">Transport</keyword>
<feature type="transmembrane region" description="Helical" evidence="6">
    <location>
        <begin position="146"/>
        <end position="168"/>
    </location>
</feature>
<dbReference type="Pfam" id="PF01061">
    <property type="entry name" value="ABC2_membrane"/>
    <property type="match status" value="1"/>
</dbReference>
<sequence>MSSALTTHQNSLLTESLVFAGRRYARWRRDPMIPLQAVLFPTLLLVTYKLLLGKSIMRITGTDSVYGLVPMCAIAGAMFGALAIGLAMTAERNTGVLTRFWTLPVHRASAMVGTLIAEGGRTLGGAVLITAIGVVLGLRFERGVLMAIPFVLIPVAVVTVFTMMVIALSIRAENNVMLTWLGTGSIGLVFCSSGMAPVGMYPSWLQWFISLQPISPAIETMRGLAGQGPVLGPLLLTCAWLIVLGAIFGPLAVRGYRTVAEAG</sequence>
<dbReference type="GO" id="GO:0140359">
    <property type="term" value="F:ABC-type transporter activity"/>
    <property type="evidence" value="ECO:0007669"/>
    <property type="project" value="InterPro"/>
</dbReference>
<evidence type="ECO:0000256" key="4">
    <source>
        <dbReference type="ARBA" id="ARBA00023136"/>
    </source>
</evidence>